<feature type="repeat" description="TPR" evidence="1">
    <location>
        <begin position="556"/>
        <end position="589"/>
    </location>
</feature>
<dbReference type="SUPFAM" id="SSF75304">
    <property type="entry name" value="Amidase signature (AS) enzymes"/>
    <property type="match status" value="1"/>
</dbReference>
<feature type="transmembrane region" description="Helical" evidence="2">
    <location>
        <begin position="6"/>
        <end position="24"/>
    </location>
</feature>
<dbReference type="AlphaFoldDB" id="A0A4S4EPL2"/>
<keyword evidence="2" id="KW-1133">Transmembrane helix</keyword>
<dbReference type="InterPro" id="IPR019734">
    <property type="entry name" value="TPR_rpt"/>
</dbReference>
<dbReference type="Pfam" id="PF01425">
    <property type="entry name" value="Amidase"/>
    <property type="match status" value="1"/>
</dbReference>
<keyword evidence="2" id="KW-0812">Transmembrane</keyword>
<name>A0A4S4EPL2_CAMSN</name>
<dbReference type="STRING" id="542762.A0A4S4EPL2"/>
<dbReference type="SMART" id="SM00028">
    <property type="entry name" value="TPR"/>
    <property type="match status" value="3"/>
</dbReference>
<organism evidence="4 5">
    <name type="scientific">Camellia sinensis var. sinensis</name>
    <name type="common">China tea</name>
    <dbReference type="NCBI Taxonomy" id="542762"/>
    <lineage>
        <taxon>Eukaryota</taxon>
        <taxon>Viridiplantae</taxon>
        <taxon>Streptophyta</taxon>
        <taxon>Embryophyta</taxon>
        <taxon>Tracheophyta</taxon>
        <taxon>Spermatophyta</taxon>
        <taxon>Magnoliopsida</taxon>
        <taxon>eudicotyledons</taxon>
        <taxon>Gunneridae</taxon>
        <taxon>Pentapetalae</taxon>
        <taxon>asterids</taxon>
        <taxon>Ericales</taxon>
        <taxon>Theaceae</taxon>
        <taxon>Camellia</taxon>
    </lineage>
</organism>
<keyword evidence="1" id="KW-0802">TPR repeat</keyword>
<evidence type="ECO:0000313" key="5">
    <source>
        <dbReference type="Proteomes" id="UP000306102"/>
    </source>
</evidence>
<dbReference type="Proteomes" id="UP000306102">
    <property type="component" value="Unassembled WGS sequence"/>
</dbReference>
<evidence type="ECO:0000313" key="4">
    <source>
        <dbReference type="EMBL" id="THG18681.1"/>
    </source>
</evidence>
<evidence type="ECO:0000259" key="3">
    <source>
        <dbReference type="Pfam" id="PF01425"/>
    </source>
</evidence>
<gene>
    <name evidence="4" type="ORF">TEA_022490</name>
</gene>
<evidence type="ECO:0000256" key="2">
    <source>
        <dbReference type="SAM" id="Phobius"/>
    </source>
</evidence>
<dbReference type="PROSITE" id="PS50005">
    <property type="entry name" value="TPR"/>
    <property type="match status" value="2"/>
</dbReference>
<proteinExistence type="predicted"/>
<sequence>MGSSSSANLWVLLGLGLAGILIMTRKLKKVVKEDFGAFVERFQLLPPPQPAPPKAPHPLTGLSFSVSDLKEHGDGYLPGKKSLRQGEFIYMKCCGCMSGSPWGCALSKGSGIGANNSLRRGALVGNCLSRALRKFPILIPRFDIDGFVTGFGNPDWARTHEAASQTSPVLSALIEGGATCIGKTVVDEMAFGISGENKHYGTPTNAAAPARIPGGSSSGGAVAVAASLVDFSLGIDTDGGVRVPAGYCGVIGFRPSHGALSHIGVIPVSSSFDTVGWFAKDPNILRRVGHVLLQVPFAVQRNPRNIIIADDYFQMLKISADRVTQVVIKSTEKLFGRQVLRHENLGDYFDAKVPSLKAFYGKKSNGELPDCGKGEHKVMGSLYGASEEKLKRYKHEFKHNHEEWISSAKPTLDPVIRAQIHESLEIEDKEIESCHTIRNEMRMALNPLLKDDGILVIPTNADPPPKLGHREILSEDRLSRAFSLLSLASMSGCCQVTVPLGFYDKCPVSVSLVARHGGDRFLLDTVQTMYASLQEQADIISKSKLSTNAISQETSAEIAKEKGNQAFKDKQYQKAISSYTEAIKLSGNNATYYSNRAAAHLEIGSFLQAEADCTKAISLDKKNVKAYLRRGTAREMLGYYKEAIEDFSYALVLEPTNKRAAVSAERCNRFINRTSISSLKSAIKSNLQTASVSIDRPVSSSSSWFSLPTRTTSTFLPLQEPLEGKIITKLPSSISHNGIRLTVNGSVTLQVRGGSAGVIESLYGVLKPIPIV</sequence>
<dbReference type="InterPro" id="IPR036928">
    <property type="entry name" value="AS_sf"/>
</dbReference>
<dbReference type="PANTHER" id="PTHR46310:SF5">
    <property type="entry name" value="OUTER ENVELOPE PROTEIN 64, CHLOROPLASTIC"/>
    <property type="match status" value="1"/>
</dbReference>
<protein>
    <recommendedName>
        <fullName evidence="3">Amidase domain-containing protein</fullName>
    </recommendedName>
</protein>
<comment type="caution">
    <text evidence="4">The sequence shown here is derived from an EMBL/GenBank/DDBJ whole genome shotgun (WGS) entry which is preliminary data.</text>
</comment>
<dbReference type="InterPro" id="IPR023631">
    <property type="entry name" value="Amidase_dom"/>
</dbReference>
<feature type="domain" description="Amidase" evidence="3">
    <location>
        <begin position="144"/>
        <end position="281"/>
    </location>
</feature>
<dbReference type="Gene3D" id="1.25.40.10">
    <property type="entry name" value="Tetratricopeptide repeat domain"/>
    <property type="match status" value="1"/>
</dbReference>
<keyword evidence="5" id="KW-1185">Reference proteome</keyword>
<reference evidence="4 5" key="1">
    <citation type="journal article" date="2018" name="Proc. Natl. Acad. Sci. U.S.A.">
        <title>Draft genome sequence of Camellia sinensis var. sinensis provides insights into the evolution of the tea genome and tea quality.</title>
        <authorList>
            <person name="Wei C."/>
            <person name="Yang H."/>
            <person name="Wang S."/>
            <person name="Zhao J."/>
            <person name="Liu C."/>
            <person name="Gao L."/>
            <person name="Xia E."/>
            <person name="Lu Y."/>
            <person name="Tai Y."/>
            <person name="She G."/>
            <person name="Sun J."/>
            <person name="Cao H."/>
            <person name="Tong W."/>
            <person name="Gao Q."/>
            <person name="Li Y."/>
            <person name="Deng W."/>
            <person name="Jiang X."/>
            <person name="Wang W."/>
            <person name="Chen Q."/>
            <person name="Zhang S."/>
            <person name="Li H."/>
            <person name="Wu J."/>
            <person name="Wang P."/>
            <person name="Li P."/>
            <person name="Shi C."/>
            <person name="Zheng F."/>
            <person name="Jian J."/>
            <person name="Huang B."/>
            <person name="Shan D."/>
            <person name="Shi M."/>
            <person name="Fang C."/>
            <person name="Yue Y."/>
            <person name="Li F."/>
            <person name="Li D."/>
            <person name="Wei S."/>
            <person name="Han B."/>
            <person name="Jiang C."/>
            <person name="Yin Y."/>
            <person name="Xia T."/>
            <person name="Zhang Z."/>
            <person name="Bennetzen J.L."/>
            <person name="Zhao S."/>
            <person name="Wan X."/>
        </authorList>
    </citation>
    <scope>NUCLEOTIDE SEQUENCE [LARGE SCALE GENOMIC DNA]</scope>
    <source>
        <strain evidence="5">cv. Shuchazao</strain>
        <tissue evidence="4">Leaf</tissue>
    </source>
</reference>
<dbReference type="InterPro" id="IPR011990">
    <property type="entry name" value="TPR-like_helical_dom_sf"/>
</dbReference>
<dbReference type="FunFam" id="3.90.1300.10:FF:000004">
    <property type="entry name" value="Outer envelope protein 64, mitochondrial"/>
    <property type="match status" value="1"/>
</dbReference>
<keyword evidence="2" id="KW-0472">Membrane</keyword>
<dbReference type="PANTHER" id="PTHR46310">
    <property type="entry name" value="AMIDASE 1"/>
    <property type="match status" value="1"/>
</dbReference>
<dbReference type="PROSITE" id="PS50293">
    <property type="entry name" value="TPR_REGION"/>
    <property type="match status" value="1"/>
</dbReference>
<dbReference type="Gene3D" id="3.90.1300.10">
    <property type="entry name" value="Amidase signature (AS) domain"/>
    <property type="match status" value="1"/>
</dbReference>
<accession>A0A4S4EPL2</accession>
<evidence type="ECO:0000256" key="1">
    <source>
        <dbReference type="PROSITE-ProRule" id="PRU00339"/>
    </source>
</evidence>
<dbReference type="EMBL" id="SDRB02002892">
    <property type="protein sequence ID" value="THG18681.1"/>
    <property type="molecule type" value="Genomic_DNA"/>
</dbReference>
<dbReference type="SUPFAM" id="SSF48452">
    <property type="entry name" value="TPR-like"/>
    <property type="match status" value="1"/>
</dbReference>
<feature type="repeat" description="TPR" evidence="1">
    <location>
        <begin position="624"/>
        <end position="657"/>
    </location>
</feature>